<dbReference type="InterPro" id="IPR011701">
    <property type="entry name" value="MFS"/>
</dbReference>
<keyword evidence="2 4" id="KW-1133">Transmembrane helix</keyword>
<evidence type="ECO:0000256" key="4">
    <source>
        <dbReference type="SAM" id="Phobius"/>
    </source>
</evidence>
<feature type="transmembrane region" description="Helical" evidence="4">
    <location>
        <begin position="287"/>
        <end position="307"/>
    </location>
</feature>
<dbReference type="Pfam" id="PF07690">
    <property type="entry name" value="MFS_1"/>
    <property type="match status" value="1"/>
</dbReference>
<evidence type="ECO:0000259" key="5">
    <source>
        <dbReference type="PROSITE" id="PS50850"/>
    </source>
</evidence>
<evidence type="ECO:0000256" key="1">
    <source>
        <dbReference type="ARBA" id="ARBA00022692"/>
    </source>
</evidence>
<dbReference type="PANTHER" id="PTHR23521">
    <property type="entry name" value="TRANSPORTER MFS SUPERFAMILY"/>
    <property type="match status" value="1"/>
</dbReference>
<dbReference type="SUPFAM" id="SSF103473">
    <property type="entry name" value="MFS general substrate transporter"/>
    <property type="match status" value="1"/>
</dbReference>
<dbReference type="EMBL" id="SSMC01000002">
    <property type="protein sequence ID" value="THD67683.1"/>
    <property type="molecule type" value="Genomic_DNA"/>
</dbReference>
<feature type="transmembrane region" description="Helical" evidence="4">
    <location>
        <begin position="54"/>
        <end position="76"/>
    </location>
</feature>
<dbReference type="InterPro" id="IPR036259">
    <property type="entry name" value="MFS_trans_sf"/>
</dbReference>
<keyword evidence="7" id="KW-1185">Reference proteome</keyword>
<accession>A0A4S3M0Z5</accession>
<dbReference type="RefSeq" id="WP_136335888.1">
    <property type="nucleotide sequence ID" value="NZ_QXMP01000008.1"/>
</dbReference>
<feature type="transmembrane region" description="Helical" evidence="4">
    <location>
        <begin position="313"/>
        <end position="334"/>
    </location>
</feature>
<dbReference type="Proteomes" id="UP000305939">
    <property type="component" value="Unassembled WGS sequence"/>
</dbReference>
<evidence type="ECO:0000256" key="3">
    <source>
        <dbReference type="ARBA" id="ARBA00023136"/>
    </source>
</evidence>
<organism evidence="6 7">
    <name type="scientific">Robertkochia marina</name>
    <dbReference type="NCBI Taxonomy" id="1227945"/>
    <lineage>
        <taxon>Bacteria</taxon>
        <taxon>Pseudomonadati</taxon>
        <taxon>Bacteroidota</taxon>
        <taxon>Flavobacteriia</taxon>
        <taxon>Flavobacteriales</taxon>
        <taxon>Flavobacteriaceae</taxon>
        <taxon>Robertkochia</taxon>
    </lineage>
</organism>
<gene>
    <name evidence="6" type="ORF">E7Z59_08485</name>
</gene>
<keyword evidence="1 4" id="KW-0812">Transmembrane</keyword>
<feature type="transmembrane region" description="Helical" evidence="4">
    <location>
        <begin position="143"/>
        <end position="163"/>
    </location>
</feature>
<dbReference type="PANTHER" id="PTHR23521:SF3">
    <property type="entry name" value="MFS TRANSPORTER"/>
    <property type="match status" value="1"/>
</dbReference>
<feature type="transmembrane region" description="Helical" evidence="4">
    <location>
        <begin position="254"/>
        <end position="275"/>
    </location>
</feature>
<dbReference type="GO" id="GO:0005886">
    <property type="term" value="C:plasma membrane"/>
    <property type="evidence" value="ECO:0007669"/>
    <property type="project" value="TreeGrafter"/>
</dbReference>
<evidence type="ECO:0000313" key="6">
    <source>
        <dbReference type="EMBL" id="THD67683.1"/>
    </source>
</evidence>
<proteinExistence type="predicted"/>
<feature type="transmembrane region" description="Helical" evidence="4">
    <location>
        <begin position="346"/>
        <end position="368"/>
    </location>
</feature>
<feature type="transmembrane region" description="Helical" evidence="4">
    <location>
        <begin position="107"/>
        <end position="131"/>
    </location>
</feature>
<dbReference type="Gene3D" id="1.20.1250.20">
    <property type="entry name" value="MFS general substrate transporter like domains"/>
    <property type="match status" value="1"/>
</dbReference>
<feature type="transmembrane region" description="Helical" evidence="4">
    <location>
        <begin position="374"/>
        <end position="393"/>
    </location>
</feature>
<keyword evidence="3 4" id="KW-0472">Membrane</keyword>
<feature type="domain" description="Major facilitator superfamily (MFS) profile" evidence="5">
    <location>
        <begin position="16"/>
        <end position="397"/>
    </location>
</feature>
<dbReference type="OrthoDB" id="9781976at2"/>
<dbReference type="PROSITE" id="PS50850">
    <property type="entry name" value="MFS"/>
    <property type="match status" value="1"/>
</dbReference>
<feature type="transmembrane region" description="Helical" evidence="4">
    <location>
        <begin position="169"/>
        <end position="193"/>
    </location>
</feature>
<feature type="transmembrane region" description="Helical" evidence="4">
    <location>
        <begin position="16"/>
        <end position="34"/>
    </location>
</feature>
<evidence type="ECO:0000256" key="2">
    <source>
        <dbReference type="ARBA" id="ARBA00022989"/>
    </source>
</evidence>
<evidence type="ECO:0000313" key="7">
    <source>
        <dbReference type="Proteomes" id="UP000305939"/>
    </source>
</evidence>
<dbReference type="AlphaFoldDB" id="A0A4S3M0Z5"/>
<dbReference type="GO" id="GO:0022857">
    <property type="term" value="F:transmembrane transporter activity"/>
    <property type="evidence" value="ECO:0007669"/>
    <property type="project" value="InterPro"/>
</dbReference>
<sequence length="397" mass="42972">MIKPATPRITKVKKHILPVIVLAQFLGTSLWFATNAVLSDIQTAFSLGEGSLGHLTAAVQLGFILGTLVFAVFTIADRFSPSKVFFSCALLGAVFNLGVVLGEHSLWSLIALRTLTGFFLAGIYPVGMKLAADHFEKGLGKSLGYLVGALVLGTALPHLLNYVTVLGDIPWKGVIIGTTVLAMIGGILILLTVPDGPYRQPGKGFQPEGIIRVFKNREFKVAAMGYFGHMWELYAFWAYTPVILIYLFRQDQDLTSLLAFMVIGIGGPACVLGGYRSLNNGVKPTATLALLFSGICCLLSPLIFSFATPWVSLGFLVVWGMVVIADSPLFSTLVAQNAIPEFKGSALTIVNCIGFSITILSIQLLNYLQQYLQVQFLFLPLALGPLFGLYLLWTKAK</sequence>
<feature type="transmembrane region" description="Helical" evidence="4">
    <location>
        <begin position="221"/>
        <end position="248"/>
    </location>
</feature>
<dbReference type="InterPro" id="IPR020846">
    <property type="entry name" value="MFS_dom"/>
</dbReference>
<name>A0A4S3M0Z5_9FLAO</name>
<comment type="caution">
    <text evidence="6">The sequence shown here is derived from an EMBL/GenBank/DDBJ whole genome shotgun (WGS) entry which is preliminary data.</text>
</comment>
<feature type="transmembrane region" description="Helical" evidence="4">
    <location>
        <begin position="83"/>
        <end position="101"/>
    </location>
</feature>
<protein>
    <submittedName>
        <fullName evidence="6">MFS transporter</fullName>
    </submittedName>
</protein>
<reference evidence="6 7" key="1">
    <citation type="submission" date="2019-04" db="EMBL/GenBank/DDBJ databases">
        <title>Draft genome sequence of Robertkochia marina CC-AMO-30D.</title>
        <authorList>
            <person name="Hameed A."/>
            <person name="Lin S.-Y."/>
            <person name="Shahina M."/>
            <person name="Lai W.-A."/>
            <person name="Young C.-C."/>
        </authorList>
    </citation>
    <scope>NUCLEOTIDE SEQUENCE [LARGE SCALE GENOMIC DNA]</scope>
    <source>
        <strain evidence="6 7">CC-AMO-30D</strain>
    </source>
</reference>